<sequence length="314" mass="35487">MSTVKAPRTVVRDIPIDRIERNEGQPREEFDAVKLRELAESIREFGLQQPITVRETGRNRFEIVMGERRWRACQLAGLERIPAIVRRFDGDDAEERVFLAAVAENVNRADMTLMEEARAYHRIRKEFGYEVDRIARLYGKSVLHIELRLAFMQLCPEAVDALDKGLIGKDFAFYVARLQPGNQRVALARYVRGEFADQHAARAFAEGLKNAEDLGPGFFEIQQATEEQRQTRQAAMRKAKDEVDAVERAVVALAALKLKSPDELAGLFAGEVGAQLERIETVHRALTGLRRTLKKAKGISEARTYAVREEAVPG</sequence>
<dbReference type="SMART" id="SM00470">
    <property type="entry name" value="ParB"/>
    <property type="match status" value="1"/>
</dbReference>
<geneLocation type="plasmid" evidence="5 6">
    <name>pYSPA8-1</name>
</geneLocation>
<dbReference type="Proteomes" id="UP001291653">
    <property type="component" value="Plasmid pYSPA8-1"/>
</dbReference>
<dbReference type="GO" id="GO:0003677">
    <property type="term" value="F:DNA binding"/>
    <property type="evidence" value="ECO:0007669"/>
    <property type="project" value="UniProtKB-KW"/>
</dbReference>
<name>A0AA86J3P8_9ACTN</name>
<feature type="domain" description="ParB-like N-terminal" evidence="4">
    <location>
        <begin position="12"/>
        <end position="106"/>
    </location>
</feature>
<dbReference type="InterPro" id="IPR050336">
    <property type="entry name" value="Chromosome_partition/occlusion"/>
</dbReference>
<dbReference type="PANTHER" id="PTHR33375:SF1">
    <property type="entry name" value="CHROMOSOME-PARTITIONING PROTEIN PARB-RELATED"/>
    <property type="match status" value="1"/>
</dbReference>
<protein>
    <submittedName>
        <fullName evidence="5">ParB/RepB/Spo0J family partition protein</fullName>
    </submittedName>
</protein>
<dbReference type="Gene3D" id="1.10.10.2830">
    <property type="match status" value="1"/>
</dbReference>
<dbReference type="EMBL" id="LC735414">
    <property type="protein sequence ID" value="BDT39507.1"/>
    <property type="molecule type" value="Genomic_DNA"/>
</dbReference>
<dbReference type="AlphaFoldDB" id="A0AA86J3P8"/>
<dbReference type="RefSeq" id="WP_323451990.1">
    <property type="nucleotide sequence ID" value="NZ_LC735414.1"/>
</dbReference>
<dbReference type="NCBIfam" id="TIGR00180">
    <property type="entry name" value="parB_part"/>
    <property type="match status" value="1"/>
</dbReference>
<dbReference type="CDD" id="cd16393">
    <property type="entry name" value="SPO0J_N"/>
    <property type="match status" value="1"/>
</dbReference>
<evidence type="ECO:0000259" key="4">
    <source>
        <dbReference type="SMART" id="SM00470"/>
    </source>
</evidence>
<keyword evidence="2" id="KW-0159">Chromosome partition</keyword>
<dbReference type="FunFam" id="3.90.1530.30:FF:000001">
    <property type="entry name" value="Chromosome partitioning protein ParB"/>
    <property type="match status" value="1"/>
</dbReference>
<reference evidence="5 6" key="1">
    <citation type="submission" date="2022-10" db="EMBL/GenBank/DDBJ databases">
        <title>Draft genome sequence of Streptomyces sp. YSPA8.</title>
        <authorList>
            <person name="Moriuchi R."/>
            <person name="Dohra H."/>
            <person name="Yamamura H."/>
            <person name="Kodani S."/>
        </authorList>
    </citation>
    <scope>NUCLEOTIDE SEQUENCE [LARGE SCALE GENOMIC DNA]</scope>
    <source>
        <strain evidence="5 6">YSPA8</strain>
        <plasmid evidence="5 6">pYSPA8-1</plasmid>
    </source>
</reference>
<dbReference type="Pfam" id="PF02195">
    <property type="entry name" value="ParB_N"/>
    <property type="match status" value="1"/>
</dbReference>
<dbReference type="Gene3D" id="3.90.1530.30">
    <property type="match status" value="1"/>
</dbReference>
<dbReference type="Pfam" id="PF17762">
    <property type="entry name" value="HTH_ParB"/>
    <property type="match status" value="1"/>
</dbReference>
<dbReference type="InterPro" id="IPR036086">
    <property type="entry name" value="ParB/Sulfiredoxin_sf"/>
</dbReference>
<dbReference type="InterPro" id="IPR041468">
    <property type="entry name" value="HTH_ParB/Spo0J"/>
</dbReference>
<gene>
    <name evidence="5" type="ORF">SYYSPA8_36945</name>
</gene>
<evidence type="ECO:0000256" key="1">
    <source>
        <dbReference type="ARBA" id="ARBA00006295"/>
    </source>
</evidence>
<dbReference type="PANTHER" id="PTHR33375">
    <property type="entry name" value="CHROMOSOME-PARTITIONING PROTEIN PARB-RELATED"/>
    <property type="match status" value="1"/>
</dbReference>
<dbReference type="GO" id="GO:0005694">
    <property type="term" value="C:chromosome"/>
    <property type="evidence" value="ECO:0007669"/>
    <property type="project" value="TreeGrafter"/>
</dbReference>
<proteinExistence type="inferred from homology"/>
<organism evidence="5 6">
    <name type="scientific">Streptomyces yaizuensis</name>
    <dbReference type="NCBI Taxonomy" id="2989713"/>
    <lineage>
        <taxon>Bacteria</taxon>
        <taxon>Bacillati</taxon>
        <taxon>Actinomycetota</taxon>
        <taxon>Actinomycetes</taxon>
        <taxon>Kitasatosporales</taxon>
        <taxon>Streptomycetaceae</taxon>
        <taxon>Streptomyces</taxon>
    </lineage>
</organism>
<dbReference type="SUPFAM" id="SSF109709">
    <property type="entry name" value="KorB DNA-binding domain-like"/>
    <property type="match status" value="1"/>
</dbReference>
<keyword evidence="6" id="KW-1185">Reference proteome</keyword>
<evidence type="ECO:0000313" key="6">
    <source>
        <dbReference type="Proteomes" id="UP001291653"/>
    </source>
</evidence>
<keyword evidence="5" id="KW-0614">Plasmid</keyword>
<evidence type="ECO:0000313" key="5">
    <source>
        <dbReference type="EMBL" id="BDT39507.1"/>
    </source>
</evidence>
<dbReference type="GO" id="GO:0007059">
    <property type="term" value="P:chromosome segregation"/>
    <property type="evidence" value="ECO:0007669"/>
    <property type="project" value="UniProtKB-KW"/>
</dbReference>
<evidence type="ECO:0000256" key="3">
    <source>
        <dbReference type="ARBA" id="ARBA00023125"/>
    </source>
</evidence>
<dbReference type="InterPro" id="IPR003115">
    <property type="entry name" value="ParB_N"/>
</dbReference>
<accession>A0AA86J3P8</accession>
<keyword evidence="3" id="KW-0238">DNA-binding</keyword>
<comment type="similarity">
    <text evidence="1">Belongs to the ParB family.</text>
</comment>
<evidence type="ECO:0000256" key="2">
    <source>
        <dbReference type="ARBA" id="ARBA00022829"/>
    </source>
</evidence>
<dbReference type="SUPFAM" id="SSF110849">
    <property type="entry name" value="ParB/Sulfiredoxin"/>
    <property type="match status" value="1"/>
</dbReference>
<dbReference type="InterPro" id="IPR004437">
    <property type="entry name" value="ParB/RepB/Spo0J"/>
</dbReference>